<evidence type="ECO:0000313" key="3">
    <source>
        <dbReference type="Proteomes" id="UP000270296"/>
    </source>
</evidence>
<dbReference type="EMBL" id="UZAM01015180">
    <property type="protein sequence ID" value="VDP37673.1"/>
    <property type="molecule type" value="Genomic_DNA"/>
</dbReference>
<keyword evidence="3" id="KW-1185">Reference proteome</keyword>
<evidence type="ECO:0000256" key="1">
    <source>
        <dbReference type="SAM" id="MobiDB-lite"/>
    </source>
</evidence>
<organism evidence="4">
    <name type="scientific">Soboliphyme baturini</name>
    <dbReference type="NCBI Taxonomy" id="241478"/>
    <lineage>
        <taxon>Eukaryota</taxon>
        <taxon>Metazoa</taxon>
        <taxon>Ecdysozoa</taxon>
        <taxon>Nematoda</taxon>
        <taxon>Enoplea</taxon>
        <taxon>Dorylaimia</taxon>
        <taxon>Dioctophymatida</taxon>
        <taxon>Dioctophymatoidea</taxon>
        <taxon>Soboliphymatidae</taxon>
        <taxon>Soboliphyme</taxon>
    </lineage>
</organism>
<dbReference type="Proteomes" id="UP000270296">
    <property type="component" value="Unassembled WGS sequence"/>
</dbReference>
<gene>
    <name evidence="2" type="ORF">SBAD_LOCUS11166</name>
</gene>
<proteinExistence type="predicted"/>
<sequence length="130" mass="14010">MEIVHLCVDSTVKGCRRLRVSSWSAIFRDDDEKKKEESRCYKYLPVTGLVCDDEERVTMNWFGKRNNGKVRMGGSGGGGNGSASGSGGGGEVARNNSSGNVFVPPPSFSKGRVRCSHRRADASTSTACLM</sequence>
<evidence type="ECO:0000313" key="2">
    <source>
        <dbReference type="EMBL" id="VDP37673.1"/>
    </source>
</evidence>
<reference evidence="4" key="1">
    <citation type="submission" date="2016-06" db="UniProtKB">
        <authorList>
            <consortium name="WormBaseParasite"/>
        </authorList>
    </citation>
    <scope>IDENTIFICATION</scope>
</reference>
<name>A0A183J5L8_9BILA</name>
<accession>A0A183J5L8</accession>
<dbReference type="AlphaFoldDB" id="A0A183J5L8"/>
<reference evidence="2 3" key="2">
    <citation type="submission" date="2018-11" db="EMBL/GenBank/DDBJ databases">
        <authorList>
            <consortium name="Pathogen Informatics"/>
        </authorList>
    </citation>
    <scope>NUCLEOTIDE SEQUENCE [LARGE SCALE GENOMIC DNA]</scope>
</reference>
<dbReference type="WBParaSite" id="SBAD_0001154601-mRNA-1">
    <property type="protein sequence ID" value="SBAD_0001154601-mRNA-1"/>
    <property type="gene ID" value="SBAD_0001154601"/>
</dbReference>
<protein>
    <submittedName>
        <fullName evidence="2 4">Uncharacterized protein</fullName>
    </submittedName>
</protein>
<feature type="region of interest" description="Disordered" evidence="1">
    <location>
        <begin position="65"/>
        <end position="105"/>
    </location>
</feature>
<feature type="compositionally biased region" description="Gly residues" evidence="1">
    <location>
        <begin position="71"/>
        <end position="91"/>
    </location>
</feature>
<evidence type="ECO:0000313" key="4">
    <source>
        <dbReference type="WBParaSite" id="SBAD_0001154601-mRNA-1"/>
    </source>
</evidence>